<dbReference type="RefSeq" id="WP_158221862.1">
    <property type="nucleotide sequence ID" value="NZ_BMKN01000002.1"/>
</dbReference>
<dbReference type="Gene3D" id="1.10.3680.10">
    <property type="entry name" value="TerB-like"/>
    <property type="match status" value="1"/>
</dbReference>
<proteinExistence type="predicted"/>
<reference evidence="2" key="2">
    <citation type="submission" date="2020-09" db="EMBL/GenBank/DDBJ databases">
        <authorList>
            <person name="Sun Q."/>
            <person name="Zhou Y."/>
        </authorList>
    </citation>
    <scope>NUCLEOTIDE SEQUENCE</scope>
    <source>
        <strain evidence="2">CGMCC 1.16012</strain>
    </source>
</reference>
<organism evidence="2 3">
    <name type="scientific">Actibacterium pelagium</name>
    <dbReference type="NCBI Taxonomy" id="2029103"/>
    <lineage>
        <taxon>Bacteria</taxon>
        <taxon>Pseudomonadati</taxon>
        <taxon>Pseudomonadota</taxon>
        <taxon>Alphaproteobacteria</taxon>
        <taxon>Rhodobacterales</taxon>
        <taxon>Roseobacteraceae</taxon>
        <taxon>Actibacterium</taxon>
    </lineage>
</organism>
<reference evidence="2" key="1">
    <citation type="journal article" date="2014" name="Int. J. Syst. Evol. Microbiol.">
        <title>Complete genome sequence of Corynebacterium casei LMG S-19264T (=DSM 44701T), isolated from a smear-ripened cheese.</title>
        <authorList>
            <consortium name="US DOE Joint Genome Institute (JGI-PGF)"/>
            <person name="Walter F."/>
            <person name="Albersmeier A."/>
            <person name="Kalinowski J."/>
            <person name="Ruckert C."/>
        </authorList>
    </citation>
    <scope>NUCLEOTIDE SEQUENCE</scope>
    <source>
        <strain evidence="2">CGMCC 1.16012</strain>
    </source>
</reference>
<name>A0A917AH24_9RHOB</name>
<evidence type="ECO:0000313" key="2">
    <source>
        <dbReference type="EMBL" id="GGE50502.1"/>
    </source>
</evidence>
<feature type="domain" description="Co-chaperone DjlA N-terminal" evidence="1">
    <location>
        <begin position="23"/>
        <end position="136"/>
    </location>
</feature>
<dbReference type="Proteomes" id="UP000606730">
    <property type="component" value="Unassembled WGS sequence"/>
</dbReference>
<dbReference type="Pfam" id="PF05099">
    <property type="entry name" value="TerB"/>
    <property type="match status" value="1"/>
</dbReference>
<evidence type="ECO:0000313" key="3">
    <source>
        <dbReference type="Proteomes" id="UP000606730"/>
    </source>
</evidence>
<dbReference type="EMBL" id="BMKN01000002">
    <property type="protein sequence ID" value="GGE50502.1"/>
    <property type="molecule type" value="Genomic_DNA"/>
</dbReference>
<dbReference type="CDD" id="cd07313">
    <property type="entry name" value="terB_like_2"/>
    <property type="match status" value="1"/>
</dbReference>
<dbReference type="SUPFAM" id="SSF158682">
    <property type="entry name" value="TerB-like"/>
    <property type="match status" value="1"/>
</dbReference>
<sequence length="144" mass="16046">MFETLLARLKGAHSDTLPADDARLALATLLVRIAKSDHHYAFEEIVKIDEVLAERYDLSIIAAAKIRAQAEKVEAQSPECTDFSETVKSVIPYDDRAAIVVAMWKVIMADGVEREQEHEVFELSCSTLGVDPEDLRSKLDELST</sequence>
<dbReference type="AlphaFoldDB" id="A0A917AH24"/>
<accession>A0A917AH24</accession>
<dbReference type="InterPro" id="IPR029024">
    <property type="entry name" value="TerB-like"/>
</dbReference>
<gene>
    <name evidence="2" type="ORF">GCM10011517_17790</name>
</gene>
<keyword evidence="3" id="KW-1185">Reference proteome</keyword>
<comment type="caution">
    <text evidence="2">The sequence shown here is derived from an EMBL/GenBank/DDBJ whole genome shotgun (WGS) entry which is preliminary data.</text>
</comment>
<dbReference type="InterPro" id="IPR007791">
    <property type="entry name" value="DjlA_N"/>
</dbReference>
<dbReference type="OrthoDB" id="5402150at2"/>
<evidence type="ECO:0000259" key="1">
    <source>
        <dbReference type="Pfam" id="PF05099"/>
    </source>
</evidence>
<protein>
    <recommendedName>
        <fullName evidence="1">Co-chaperone DjlA N-terminal domain-containing protein</fullName>
    </recommendedName>
</protein>